<keyword evidence="1" id="KW-1133">Transmembrane helix</keyword>
<dbReference type="InterPro" id="IPR018770">
    <property type="entry name" value="ChloroindolylP_hydrolase"/>
</dbReference>
<dbReference type="EMBL" id="VTER01000003">
    <property type="protein sequence ID" value="TYS50315.1"/>
    <property type="molecule type" value="Genomic_DNA"/>
</dbReference>
<comment type="caution">
    <text evidence="2">The sequence shown here is derived from an EMBL/GenBank/DDBJ whole genome shotgun (WGS) entry which is preliminary data.</text>
</comment>
<reference evidence="2 3" key="1">
    <citation type="submission" date="2019-08" db="EMBL/GenBank/DDBJ databases">
        <title>Bacillus genomes from the desert of Cuatro Cienegas, Coahuila.</title>
        <authorList>
            <person name="Olmedo-Alvarez G."/>
        </authorList>
    </citation>
    <scope>NUCLEOTIDE SEQUENCE [LARGE SCALE GENOMIC DNA]</scope>
    <source>
        <strain evidence="2 3">CH446_14T</strain>
    </source>
</reference>
<feature type="transmembrane region" description="Helical" evidence="1">
    <location>
        <begin position="33"/>
        <end position="52"/>
    </location>
</feature>
<evidence type="ECO:0000313" key="2">
    <source>
        <dbReference type="EMBL" id="TYS50315.1"/>
    </source>
</evidence>
<name>A0A5D4RFX5_9BACI</name>
<dbReference type="RefSeq" id="WP_148974117.1">
    <property type="nucleotide sequence ID" value="NZ_VTER01000003.1"/>
</dbReference>
<evidence type="ECO:0000313" key="3">
    <source>
        <dbReference type="Proteomes" id="UP000322139"/>
    </source>
</evidence>
<dbReference type="AlphaFoldDB" id="A0A5D4RFX5"/>
<sequence>MNRIVSFLIGTVLAVPFAGSVWTVSYFGFDQTFFLSGLIAGGAAALVYLAAFQIGRVRFLRKHGLSRREYKYIKTNLAEGKKKISRLHKSLFAIRHLPSLKQRIELMRITRKIYRLTKKEPKRFYQAERFYFSHLDSLVEMTEKYVFLSTQPKKNLEIDQSLLETRRTINELSETVEKDLYEVISDDIDNLNFEIDVAKNSIKTWKENRLPEESRRLK</sequence>
<evidence type="ECO:0000256" key="1">
    <source>
        <dbReference type="SAM" id="Phobius"/>
    </source>
</evidence>
<protein>
    <submittedName>
        <fullName evidence="2">Protein xpaC</fullName>
    </submittedName>
</protein>
<proteinExistence type="predicted"/>
<organism evidence="2 3">
    <name type="scientific">Bacillus infantis</name>
    <dbReference type="NCBI Taxonomy" id="324767"/>
    <lineage>
        <taxon>Bacteria</taxon>
        <taxon>Bacillati</taxon>
        <taxon>Bacillota</taxon>
        <taxon>Bacilli</taxon>
        <taxon>Bacillales</taxon>
        <taxon>Bacillaceae</taxon>
        <taxon>Bacillus</taxon>
    </lineage>
</organism>
<keyword evidence="1" id="KW-0812">Transmembrane</keyword>
<dbReference type="Proteomes" id="UP000322139">
    <property type="component" value="Unassembled WGS sequence"/>
</dbReference>
<keyword evidence="1" id="KW-0472">Membrane</keyword>
<accession>A0A5D4RFX5</accession>
<gene>
    <name evidence="2" type="ORF">FZD51_07160</name>
</gene>
<dbReference type="Pfam" id="PF10112">
    <property type="entry name" value="Halogen_Hydrol"/>
    <property type="match status" value="1"/>
</dbReference>